<dbReference type="Gene3D" id="3.40.50.1820">
    <property type="entry name" value="alpha/beta hydrolase"/>
    <property type="match status" value="1"/>
</dbReference>
<protein>
    <submittedName>
        <fullName evidence="2">Alpha/beta fold hydrolase</fullName>
    </submittedName>
</protein>
<comment type="caution">
    <text evidence="2">The sequence shown here is derived from an EMBL/GenBank/DDBJ whole genome shotgun (WGS) entry which is preliminary data.</text>
</comment>
<dbReference type="Pfam" id="PF00561">
    <property type="entry name" value="Abhydrolase_1"/>
    <property type="match status" value="1"/>
</dbReference>
<accession>A0ABV8VEA9</accession>
<keyword evidence="3" id="KW-1185">Reference proteome</keyword>
<sequence length="323" mass="34939">MSKQRLGHRIRAAEQRVAATYGLTITERMLTLSEPGVQVRVLTSGEGAPLVHINGISAPAMGMAPLVGGLPGFHHILIDLPGHSLAPPYTWQGRTLRALSVDVVTGTLDALDIDRAAFVGSSLGGLFTLWTMLDMPDRVSRAAIVATPATAIPGTRVIAEFESLTSPIRGRFDEILMRLPSPRFVARFALTEAIGVNAARAMSDDLLDLHRLPLRLPGQAASYRALLRRLIQGRAARPENVLTDGELARIDVPALFVWGEDDIFSSPDRARPSVAKIPGARLTVVPGGHAPWFDDAPRCVSLVGEFLTDDPVRPAVRQRNRQV</sequence>
<dbReference type="EMBL" id="JBHSDL010000004">
    <property type="protein sequence ID" value="MFC4373070.1"/>
    <property type="molecule type" value="Genomic_DNA"/>
</dbReference>
<name>A0ABV8VEA9_9NOCA</name>
<feature type="domain" description="AB hydrolase-1" evidence="1">
    <location>
        <begin position="70"/>
        <end position="295"/>
    </location>
</feature>
<evidence type="ECO:0000313" key="2">
    <source>
        <dbReference type="EMBL" id="MFC4373070.1"/>
    </source>
</evidence>
<dbReference type="InterPro" id="IPR000073">
    <property type="entry name" value="AB_hydrolase_1"/>
</dbReference>
<dbReference type="InterPro" id="IPR050471">
    <property type="entry name" value="AB_hydrolase"/>
</dbReference>
<reference evidence="3" key="1">
    <citation type="journal article" date="2019" name="Int. J. Syst. Evol. Microbiol.">
        <title>The Global Catalogue of Microorganisms (GCM) 10K type strain sequencing project: providing services to taxonomists for standard genome sequencing and annotation.</title>
        <authorList>
            <consortium name="The Broad Institute Genomics Platform"/>
            <consortium name="The Broad Institute Genome Sequencing Center for Infectious Disease"/>
            <person name="Wu L."/>
            <person name="Ma J."/>
        </authorList>
    </citation>
    <scope>NUCLEOTIDE SEQUENCE [LARGE SCALE GENOMIC DNA]</scope>
    <source>
        <strain evidence="3">IBRC-M 10490</strain>
    </source>
</reference>
<keyword evidence="2" id="KW-0378">Hydrolase</keyword>
<gene>
    <name evidence="2" type="ORF">ACFO5K_03055</name>
</gene>
<dbReference type="Proteomes" id="UP001595844">
    <property type="component" value="Unassembled WGS sequence"/>
</dbReference>
<evidence type="ECO:0000259" key="1">
    <source>
        <dbReference type="Pfam" id="PF00561"/>
    </source>
</evidence>
<dbReference type="PANTHER" id="PTHR43433">
    <property type="entry name" value="HYDROLASE, ALPHA/BETA FOLD FAMILY PROTEIN"/>
    <property type="match status" value="1"/>
</dbReference>
<proteinExistence type="predicted"/>
<dbReference type="SUPFAM" id="SSF53474">
    <property type="entry name" value="alpha/beta-Hydrolases"/>
    <property type="match status" value="1"/>
</dbReference>
<evidence type="ECO:0000313" key="3">
    <source>
        <dbReference type="Proteomes" id="UP001595844"/>
    </source>
</evidence>
<organism evidence="2 3">
    <name type="scientific">Nocardia halotolerans</name>
    <dbReference type="NCBI Taxonomy" id="1755878"/>
    <lineage>
        <taxon>Bacteria</taxon>
        <taxon>Bacillati</taxon>
        <taxon>Actinomycetota</taxon>
        <taxon>Actinomycetes</taxon>
        <taxon>Mycobacteriales</taxon>
        <taxon>Nocardiaceae</taxon>
        <taxon>Nocardia</taxon>
    </lineage>
</organism>
<dbReference type="PANTHER" id="PTHR43433:SF5">
    <property type="entry name" value="AB HYDROLASE-1 DOMAIN-CONTAINING PROTEIN"/>
    <property type="match status" value="1"/>
</dbReference>
<dbReference type="RefSeq" id="WP_378555593.1">
    <property type="nucleotide sequence ID" value="NZ_JBHSDL010000004.1"/>
</dbReference>
<dbReference type="InterPro" id="IPR029058">
    <property type="entry name" value="AB_hydrolase_fold"/>
</dbReference>
<dbReference type="GO" id="GO:0016787">
    <property type="term" value="F:hydrolase activity"/>
    <property type="evidence" value="ECO:0007669"/>
    <property type="project" value="UniProtKB-KW"/>
</dbReference>